<comment type="caution">
    <text evidence="3">The sequence shown here is derived from an EMBL/GenBank/DDBJ whole genome shotgun (WGS) entry which is preliminary data.</text>
</comment>
<evidence type="ECO:0000313" key="4">
    <source>
        <dbReference type="Proteomes" id="UP000521872"/>
    </source>
</evidence>
<evidence type="ECO:0000259" key="2">
    <source>
        <dbReference type="Pfam" id="PF12937"/>
    </source>
</evidence>
<reference evidence="3 4" key="1">
    <citation type="submission" date="2019-12" db="EMBL/GenBank/DDBJ databases">
        <authorList>
            <person name="Floudas D."/>
            <person name="Bentzer J."/>
            <person name="Ahren D."/>
            <person name="Johansson T."/>
            <person name="Persson P."/>
            <person name="Tunlid A."/>
        </authorList>
    </citation>
    <scope>NUCLEOTIDE SEQUENCE [LARGE SCALE GENOMIC DNA]</scope>
    <source>
        <strain evidence="3 4">CBS 102.39</strain>
    </source>
</reference>
<name>A0A8H4VQM2_9AGAR</name>
<sequence>MSLYPVTRFSSDTLLQIFQYNSRQDCQKPFDVFLAMLRCSQVCQLWRRVATGNSRLWVECVDLSKHPAAVNHVVQLLGDEPLGPLVLPSVTPLLLDSPTVRSVIRKKAEVPVLEILLANDVDDVKFAKRFTAVLTLLPRSDCLILKMPYHGWMFLDILFSMDISHLKTLALLRNPATPGAERLTATVLPLNYSLQTAPRPWNLKRLFLCGCWLELEGSRALVNLEELTLQYLPYSVVQTPASILNMLTRMRRLVKLDLRECMGSIELPTGGTYQEVGEDAGSGSPHQSTTGRHAAAISTTPNINEPGPSSLTPAPVPKSSATKKKKAKTNGQPPPSKKRQRGGASDPTPPSPPHFQFPHPKRFVPPDPLPSSQLVPLKNLVNFVLVGSIKHVSHVLRGINIPVRCNVSVVCNGTVPAFRENDPEDPVKSVLEAMFWHFSNIWEATGCKTNMSRWHMMLLQVNDNYLKLKTQNAHPDKATLERTTCLSSRPITSPPPSPSLFELSFKWDGQPAGPKSGVNGHSPFIVFAATIDYITPASQEINILQLAYETSFPSENNPHNSHYAAATVLRFLEKFPRVRWLDVISSSTFDLLIPYFTNPFDTVSEDTLPGAEASTNGRRLGMGDPLTSLAGMRFSQLDFSTTSPGDGGSTFADILIYFVSRRSGQGNVATIANLVFQDCDGVDDAFITKVENLGVKVGLLNSN</sequence>
<dbReference type="AlphaFoldDB" id="A0A8H4VQM2"/>
<evidence type="ECO:0000313" key="3">
    <source>
        <dbReference type="EMBL" id="KAF4618492.1"/>
    </source>
</evidence>
<dbReference type="InterPro" id="IPR001810">
    <property type="entry name" value="F-box_dom"/>
</dbReference>
<feature type="region of interest" description="Disordered" evidence="1">
    <location>
        <begin position="267"/>
        <end position="367"/>
    </location>
</feature>
<protein>
    <recommendedName>
        <fullName evidence="2">F-box domain-containing protein</fullName>
    </recommendedName>
</protein>
<evidence type="ECO:0000256" key="1">
    <source>
        <dbReference type="SAM" id="MobiDB-lite"/>
    </source>
</evidence>
<feature type="compositionally biased region" description="Polar residues" evidence="1">
    <location>
        <begin position="284"/>
        <end position="312"/>
    </location>
</feature>
<organism evidence="3 4">
    <name type="scientific">Agrocybe pediades</name>
    <dbReference type="NCBI Taxonomy" id="84607"/>
    <lineage>
        <taxon>Eukaryota</taxon>
        <taxon>Fungi</taxon>
        <taxon>Dikarya</taxon>
        <taxon>Basidiomycota</taxon>
        <taxon>Agaricomycotina</taxon>
        <taxon>Agaricomycetes</taxon>
        <taxon>Agaricomycetidae</taxon>
        <taxon>Agaricales</taxon>
        <taxon>Agaricineae</taxon>
        <taxon>Strophariaceae</taxon>
        <taxon>Agrocybe</taxon>
    </lineage>
</organism>
<dbReference type="Proteomes" id="UP000521872">
    <property type="component" value="Unassembled WGS sequence"/>
</dbReference>
<gene>
    <name evidence="3" type="ORF">D9613_010039</name>
</gene>
<feature type="domain" description="F-box" evidence="2">
    <location>
        <begin position="12"/>
        <end position="57"/>
    </location>
</feature>
<proteinExistence type="predicted"/>
<dbReference type="SUPFAM" id="SSF52047">
    <property type="entry name" value="RNI-like"/>
    <property type="match status" value="1"/>
</dbReference>
<keyword evidence="4" id="KW-1185">Reference proteome</keyword>
<accession>A0A8H4VQM2</accession>
<dbReference type="EMBL" id="JAACJL010000017">
    <property type="protein sequence ID" value="KAF4618492.1"/>
    <property type="molecule type" value="Genomic_DNA"/>
</dbReference>
<dbReference type="Pfam" id="PF12937">
    <property type="entry name" value="F-box-like"/>
    <property type="match status" value="1"/>
</dbReference>